<evidence type="ECO:0000256" key="2">
    <source>
        <dbReference type="ARBA" id="ARBA00022448"/>
    </source>
</evidence>
<dbReference type="SUPFAM" id="SSF161098">
    <property type="entry name" value="MetI-like"/>
    <property type="match status" value="1"/>
</dbReference>
<keyword evidence="6 7" id="KW-0472">Membrane</keyword>
<evidence type="ECO:0000259" key="8">
    <source>
        <dbReference type="PROSITE" id="PS50928"/>
    </source>
</evidence>
<comment type="subcellular location">
    <subcellularLocation>
        <location evidence="1 7">Cell membrane</location>
        <topology evidence="1 7">Multi-pass membrane protein</topology>
    </subcellularLocation>
</comment>
<sequence length="372" mass="40895">MTDKKPVVDEQSSGQELSIEQRATVGLSQGAIVRRRFLQHRGAVVSVFVLLFLVLLAFTSVGTVIGGTGKLTPDPSGTRLIVDGFRIPGWWGYTWWERYDIMLPGGAPTFTWWPFSFGEHPFGQDNTGKDVFARVMRGMQQSLNVVFIVGIISTVIGVVLGALAGYYRGWVDQVIMRLTDVIIIVPLLILGAVLGQTIGGDAFLLAVMIGLIAWTGMARLVRAEFLSLREREFVDAARVAGASDFRIIFRHILPNTVGVIVVSATLLMSAVILLETSLSFLGFGITAPDISLGQIISEYNEAFKTRPWLFWWPGLFIVVIALCINFIGDGLRDAFDPRQKRVPRQRSLGSEIGNFFKAYIPGARPGDGTSNK</sequence>
<comment type="caution">
    <text evidence="9">The sequence shown here is derived from an EMBL/GenBank/DDBJ whole genome shotgun (WGS) entry which is preliminary data.</text>
</comment>
<comment type="similarity">
    <text evidence="7">Belongs to the binding-protein-dependent transport system permease family.</text>
</comment>
<dbReference type="Proteomes" id="UP000231742">
    <property type="component" value="Unassembled WGS sequence"/>
</dbReference>
<dbReference type="Gene3D" id="1.10.3720.10">
    <property type="entry name" value="MetI-like"/>
    <property type="match status" value="1"/>
</dbReference>
<name>A0A2M9D321_9MICO</name>
<dbReference type="InterPro" id="IPR050366">
    <property type="entry name" value="BP-dependent_transpt_permease"/>
</dbReference>
<keyword evidence="4 7" id="KW-0812">Transmembrane</keyword>
<protein>
    <submittedName>
        <fullName evidence="9">Peptide/nickel transport system permease protein</fullName>
    </submittedName>
</protein>
<dbReference type="CDD" id="cd06261">
    <property type="entry name" value="TM_PBP2"/>
    <property type="match status" value="1"/>
</dbReference>
<dbReference type="InterPro" id="IPR000515">
    <property type="entry name" value="MetI-like"/>
</dbReference>
<feature type="transmembrane region" description="Helical" evidence="7">
    <location>
        <begin position="174"/>
        <end position="196"/>
    </location>
</feature>
<feature type="transmembrane region" description="Helical" evidence="7">
    <location>
        <begin position="43"/>
        <end position="65"/>
    </location>
</feature>
<evidence type="ECO:0000313" key="10">
    <source>
        <dbReference type="Proteomes" id="UP000231742"/>
    </source>
</evidence>
<feature type="transmembrane region" description="Helical" evidence="7">
    <location>
        <begin position="309"/>
        <end position="331"/>
    </location>
</feature>
<keyword evidence="10" id="KW-1185">Reference proteome</keyword>
<evidence type="ECO:0000256" key="3">
    <source>
        <dbReference type="ARBA" id="ARBA00022475"/>
    </source>
</evidence>
<feature type="transmembrane region" description="Helical" evidence="7">
    <location>
        <begin position="202"/>
        <end position="221"/>
    </location>
</feature>
<proteinExistence type="inferred from homology"/>
<feature type="domain" description="ABC transmembrane type-1" evidence="8">
    <location>
        <begin position="139"/>
        <end position="328"/>
    </location>
</feature>
<evidence type="ECO:0000256" key="5">
    <source>
        <dbReference type="ARBA" id="ARBA00022989"/>
    </source>
</evidence>
<evidence type="ECO:0000256" key="7">
    <source>
        <dbReference type="RuleBase" id="RU363032"/>
    </source>
</evidence>
<dbReference type="PANTHER" id="PTHR43386:SF1">
    <property type="entry name" value="D,D-DIPEPTIDE TRANSPORT SYSTEM PERMEASE PROTEIN DDPC-RELATED"/>
    <property type="match status" value="1"/>
</dbReference>
<dbReference type="Pfam" id="PF12911">
    <property type="entry name" value="OppC_N"/>
    <property type="match status" value="1"/>
</dbReference>
<feature type="transmembrane region" description="Helical" evidence="7">
    <location>
        <begin position="252"/>
        <end position="274"/>
    </location>
</feature>
<evidence type="ECO:0000313" key="9">
    <source>
        <dbReference type="EMBL" id="PJJ78576.1"/>
    </source>
</evidence>
<dbReference type="PANTHER" id="PTHR43386">
    <property type="entry name" value="OLIGOPEPTIDE TRANSPORT SYSTEM PERMEASE PROTEIN APPC"/>
    <property type="match status" value="1"/>
</dbReference>
<dbReference type="EMBL" id="PGFH01000002">
    <property type="protein sequence ID" value="PJJ78576.1"/>
    <property type="molecule type" value="Genomic_DNA"/>
</dbReference>
<dbReference type="AlphaFoldDB" id="A0A2M9D321"/>
<evidence type="ECO:0000256" key="6">
    <source>
        <dbReference type="ARBA" id="ARBA00023136"/>
    </source>
</evidence>
<dbReference type="Pfam" id="PF00528">
    <property type="entry name" value="BPD_transp_1"/>
    <property type="match status" value="1"/>
</dbReference>
<dbReference type="RefSeq" id="WP_100389607.1">
    <property type="nucleotide sequence ID" value="NZ_BMZU01000002.1"/>
</dbReference>
<dbReference type="GO" id="GO:0005886">
    <property type="term" value="C:plasma membrane"/>
    <property type="evidence" value="ECO:0007669"/>
    <property type="project" value="UniProtKB-SubCell"/>
</dbReference>
<keyword evidence="3" id="KW-1003">Cell membrane</keyword>
<organism evidence="9 10">
    <name type="scientific">Salinibacterium amurskyense</name>
    <dbReference type="NCBI Taxonomy" id="205941"/>
    <lineage>
        <taxon>Bacteria</taxon>
        <taxon>Bacillati</taxon>
        <taxon>Actinomycetota</taxon>
        <taxon>Actinomycetes</taxon>
        <taxon>Micrococcales</taxon>
        <taxon>Microbacteriaceae</taxon>
        <taxon>Salinibacterium</taxon>
    </lineage>
</organism>
<keyword evidence="5 7" id="KW-1133">Transmembrane helix</keyword>
<evidence type="ECO:0000256" key="1">
    <source>
        <dbReference type="ARBA" id="ARBA00004651"/>
    </source>
</evidence>
<dbReference type="OrthoDB" id="9812701at2"/>
<gene>
    <name evidence="9" type="ORF">CLV85_2151</name>
</gene>
<accession>A0A2M9D321</accession>
<feature type="transmembrane region" description="Helical" evidence="7">
    <location>
        <begin position="145"/>
        <end position="167"/>
    </location>
</feature>
<dbReference type="GO" id="GO:0055085">
    <property type="term" value="P:transmembrane transport"/>
    <property type="evidence" value="ECO:0007669"/>
    <property type="project" value="InterPro"/>
</dbReference>
<dbReference type="InterPro" id="IPR035906">
    <property type="entry name" value="MetI-like_sf"/>
</dbReference>
<dbReference type="InterPro" id="IPR025966">
    <property type="entry name" value="OppC_N"/>
</dbReference>
<evidence type="ECO:0000256" key="4">
    <source>
        <dbReference type="ARBA" id="ARBA00022692"/>
    </source>
</evidence>
<reference evidence="9 10" key="1">
    <citation type="submission" date="2017-11" db="EMBL/GenBank/DDBJ databases">
        <title>Genomic Encyclopedia of Archaeal and Bacterial Type Strains, Phase II (KMG-II): From Individual Species to Whole Genera.</title>
        <authorList>
            <person name="Goeker M."/>
        </authorList>
    </citation>
    <scope>NUCLEOTIDE SEQUENCE [LARGE SCALE GENOMIC DNA]</scope>
    <source>
        <strain evidence="9 10">DSM 16400</strain>
    </source>
</reference>
<keyword evidence="2 7" id="KW-0813">Transport</keyword>
<dbReference type="PROSITE" id="PS50928">
    <property type="entry name" value="ABC_TM1"/>
    <property type="match status" value="1"/>
</dbReference>